<dbReference type="Proteomes" id="UP001230156">
    <property type="component" value="Unassembled WGS sequence"/>
</dbReference>
<evidence type="ECO:0000313" key="2">
    <source>
        <dbReference type="EMBL" id="MDQ7248547.1"/>
    </source>
</evidence>
<accession>A0ABU0YMT6</accession>
<keyword evidence="3" id="KW-1185">Reference proteome</keyword>
<evidence type="ECO:0000313" key="3">
    <source>
        <dbReference type="Proteomes" id="UP001230156"/>
    </source>
</evidence>
<dbReference type="RefSeq" id="WP_379956026.1">
    <property type="nucleotide sequence ID" value="NZ_JAUYVI010000004.1"/>
</dbReference>
<dbReference type="PROSITE" id="PS51704">
    <property type="entry name" value="GP_PDE"/>
    <property type="match status" value="1"/>
</dbReference>
<comment type="caution">
    <text evidence="2">The sequence shown here is derived from an EMBL/GenBank/DDBJ whole genome shotgun (WGS) entry which is preliminary data.</text>
</comment>
<dbReference type="CDD" id="cd08562">
    <property type="entry name" value="GDPD_EcUgpQ_like"/>
    <property type="match status" value="1"/>
</dbReference>
<dbReference type="PANTHER" id="PTHR46211">
    <property type="entry name" value="GLYCEROPHOSPHORYL DIESTER PHOSPHODIESTERASE"/>
    <property type="match status" value="1"/>
</dbReference>
<proteinExistence type="predicted"/>
<reference evidence="3" key="1">
    <citation type="submission" date="2023-08" db="EMBL/GenBank/DDBJ databases">
        <title>Rhodospirillaceae gen. nov., a novel taxon isolated from the Yangtze River Yuezi River estuary sludge.</title>
        <authorList>
            <person name="Ruan L."/>
        </authorList>
    </citation>
    <scope>NUCLEOTIDE SEQUENCE [LARGE SCALE GENOMIC DNA]</scope>
    <source>
        <strain evidence="3">R-7</strain>
    </source>
</reference>
<protein>
    <submittedName>
        <fullName evidence="2">Glycerophosphoryl diester phosphodiesterase</fullName>
    </submittedName>
</protein>
<dbReference type="EMBL" id="JAUYVI010000004">
    <property type="protein sequence ID" value="MDQ7248547.1"/>
    <property type="molecule type" value="Genomic_DNA"/>
</dbReference>
<dbReference type="Gene3D" id="3.20.20.190">
    <property type="entry name" value="Phosphatidylinositol (PI) phosphodiesterase"/>
    <property type="match status" value="1"/>
</dbReference>
<sequence>MDLKLPQVIGHRGAALAAPENTLESFREAAAQGARWVEFDVGLSADGQCFVLHDDTLDRTTSGKGPAHLKTVAELKTLDAGFWFGKAFEGAKLPTLAETVALLTELDLMANVEIKGAPEGRHAELATAVMAELRRLWPASKPKPLISSFELECLRTAQAAAPEFPRGYLIWGRQVDWLANARSVAAATMNIDTDHATQGWMAELKQAGYGVLVYTVNAPERAARLIEWGADGVFTDAPGAVLARLGKGV</sequence>
<dbReference type="Pfam" id="PF03009">
    <property type="entry name" value="GDPD"/>
    <property type="match status" value="1"/>
</dbReference>
<dbReference type="SUPFAM" id="SSF51695">
    <property type="entry name" value="PLC-like phosphodiesterases"/>
    <property type="match status" value="1"/>
</dbReference>
<gene>
    <name evidence="2" type="ORF">Q8A70_12755</name>
</gene>
<evidence type="ECO:0000259" key="1">
    <source>
        <dbReference type="PROSITE" id="PS51704"/>
    </source>
</evidence>
<name>A0ABU0YMT6_9PROT</name>
<dbReference type="PANTHER" id="PTHR46211:SF1">
    <property type="entry name" value="GLYCEROPHOSPHODIESTER PHOSPHODIESTERASE, CYTOPLASMIC"/>
    <property type="match status" value="1"/>
</dbReference>
<dbReference type="InterPro" id="IPR030395">
    <property type="entry name" value="GP_PDE_dom"/>
</dbReference>
<feature type="domain" description="GP-PDE" evidence="1">
    <location>
        <begin position="6"/>
        <end position="245"/>
    </location>
</feature>
<dbReference type="InterPro" id="IPR017946">
    <property type="entry name" value="PLC-like_Pdiesterase_TIM-brl"/>
</dbReference>
<organism evidence="2 3">
    <name type="scientific">Dongia sedimenti</name>
    <dbReference type="NCBI Taxonomy" id="3064282"/>
    <lineage>
        <taxon>Bacteria</taxon>
        <taxon>Pseudomonadati</taxon>
        <taxon>Pseudomonadota</taxon>
        <taxon>Alphaproteobacteria</taxon>
        <taxon>Rhodospirillales</taxon>
        <taxon>Dongiaceae</taxon>
        <taxon>Dongia</taxon>
    </lineage>
</organism>